<reference evidence="1" key="1">
    <citation type="submission" date="1994-05" db="EMBL/GenBank/DDBJ databases">
        <title>Cloning and sequencing of the gene encoding Brugia malayi transglutaminase.</title>
        <authorList>
            <person name="Tan C."/>
            <person name="Jeyaseelan K."/>
            <person name="Singh M."/>
        </authorList>
    </citation>
    <scope>NUCLEOTIDE SEQUENCE</scope>
</reference>
<sequence length="207" mass="23604">MDGYMYVCVHECAHVCLHTYWFSVHIGKWSWAIFYDTSCSSKMFSFRGLLLRLYPTDICRLQEGVSAAQSISQDVWDFFFGGQKTQTNGPQSTCFVCSIFFGDRVSLCCLLGCGIIGLNYNTRLHHYHHHHYCCCYHYCWTRLTLESGCTVWVMSPSQRCSEPSCVKNHHLGDLCLANLLSSTSICGVFTLTPHHSTARQIKLRKGT</sequence>
<keyword evidence="1" id="KW-0012">Acyltransferase</keyword>
<evidence type="ECO:0000313" key="1">
    <source>
        <dbReference type="EMBL" id="AAA27856.1"/>
    </source>
</evidence>
<dbReference type="AlphaFoldDB" id="Q27449"/>
<protein>
    <submittedName>
        <fullName evidence="1">Gamma-glutamyltransferase</fullName>
        <ecNumber evidence="1">2.3.2.13</ecNumber>
    </submittedName>
</protein>
<dbReference type="EC" id="2.3.2.13" evidence="1"/>
<keyword evidence="1" id="KW-0808">Transferase</keyword>
<dbReference type="EMBL" id="L28701">
    <property type="protein sequence ID" value="AAA27856.1"/>
    <property type="molecule type" value="Genomic_DNA"/>
</dbReference>
<name>Q27449_BRUMA</name>
<dbReference type="GO" id="GO:0003810">
    <property type="term" value="F:protein-glutamine gamma-glutamyltransferase activity"/>
    <property type="evidence" value="ECO:0007669"/>
    <property type="project" value="UniProtKB-EC"/>
</dbReference>
<accession>Q27449</accession>
<proteinExistence type="predicted"/>
<organism evidence="1">
    <name type="scientific">Brugia malayi</name>
    <name type="common">Filarial nematode worm</name>
    <dbReference type="NCBI Taxonomy" id="6279"/>
    <lineage>
        <taxon>Eukaryota</taxon>
        <taxon>Metazoa</taxon>
        <taxon>Ecdysozoa</taxon>
        <taxon>Nematoda</taxon>
        <taxon>Chromadorea</taxon>
        <taxon>Rhabditida</taxon>
        <taxon>Spirurina</taxon>
        <taxon>Spiruromorpha</taxon>
        <taxon>Filarioidea</taxon>
        <taxon>Onchocercidae</taxon>
        <taxon>Brugia</taxon>
    </lineage>
</organism>